<name>A0AAN8FRZ1_TRICO</name>
<dbReference type="AlphaFoldDB" id="A0AAN8FRZ1"/>
<feature type="region of interest" description="Disordered" evidence="1">
    <location>
        <begin position="1"/>
        <end position="30"/>
    </location>
</feature>
<gene>
    <name evidence="2" type="ORF">GCK32_021724</name>
</gene>
<proteinExistence type="predicted"/>
<sequence length="30" mass="3384">MQQGGTDVHLGQKESSKAEQQSVKPEREDR</sequence>
<dbReference type="EMBL" id="WIXE01003504">
    <property type="protein sequence ID" value="KAK5983872.1"/>
    <property type="molecule type" value="Genomic_DNA"/>
</dbReference>
<reference evidence="2 3" key="1">
    <citation type="submission" date="2019-10" db="EMBL/GenBank/DDBJ databases">
        <title>Assembly and Annotation for the nematode Trichostrongylus colubriformis.</title>
        <authorList>
            <person name="Martin J."/>
        </authorList>
    </citation>
    <scope>NUCLEOTIDE SEQUENCE [LARGE SCALE GENOMIC DNA]</scope>
    <source>
        <strain evidence="2">G859</strain>
        <tissue evidence="2">Whole worm</tissue>
    </source>
</reference>
<evidence type="ECO:0000313" key="3">
    <source>
        <dbReference type="Proteomes" id="UP001331761"/>
    </source>
</evidence>
<accession>A0AAN8FRZ1</accession>
<keyword evidence="3" id="KW-1185">Reference proteome</keyword>
<organism evidence="2 3">
    <name type="scientific">Trichostrongylus colubriformis</name>
    <name type="common">Black scour worm</name>
    <dbReference type="NCBI Taxonomy" id="6319"/>
    <lineage>
        <taxon>Eukaryota</taxon>
        <taxon>Metazoa</taxon>
        <taxon>Ecdysozoa</taxon>
        <taxon>Nematoda</taxon>
        <taxon>Chromadorea</taxon>
        <taxon>Rhabditida</taxon>
        <taxon>Rhabditina</taxon>
        <taxon>Rhabditomorpha</taxon>
        <taxon>Strongyloidea</taxon>
        <taxon>Trichostrongylidae</taxon>
        <taxon>Trichostrongylus</taxon>
    </lineage>
</organism>
<evidence type="ECO:0000256" key="1">
    <source>
        <dbReference type="SAM" id="MobiDB-lite"/>
    </source>
</evidence>
<evidence type="ECO:0000313" key="2">
    <source>
        <dbReference type="EMBL" id="KAK5983872.1"/>
    </source>
</evidence>
<dbReference type="Proteomes" id="UP001331761">
    <property type="component" value="Unassembled WGS sequence"/>
</dbReference>
<protein>
    <submittedName>
        <fullName evidence="2">Uncharacterized protein</fullName>
    </submittedName>
</protein>
<comment type="caution">
    <text evidence="2">The sequence shown here is derived from an EMBL/GenBank/DDBJ whole genome shotgun (WGS) entry which is preliminary data.</text>
</comment>